<reference evidence="1 2" key="1">
    <citation type="submission" date="2012-10" db="EMBL/GenBank/DDBJ databases">
        <title>Towards defining the chloroviruses: a genomic journey through a genus of large DNA viruses.</title>
        <authorList>
            <person name="Jeanniard A."/>
            <person name="Dunigan D.D."/>
            <person name="Gurnon J.R."/>
            <person name="Agarkova I."/>
            <person name="Kang M."/>
            <person name="Vitek J."/>
            <person name="Duncan G."/>
            <person name="McClung O.W."/>
            <person name="Larsen M."/>
            <person name="Claverie J.-M."/>
            <person name="Van Etten J.L."/>
            <person name="Blanc G."/>
        </authorList>
    </citation>
    <scope>NUCLEOTIDE SEQUENCE [LARGE SCALE GENOMIC DNA]</scope>
</reference>
<organismHost>
    <name type="scientific">Chlorella</name>
    <dbReference type="NCBI Taxonomy" id="3071"/>
</organismHost>
<evidence type="ECO:0000313" key="2">
    <source>
        <dbReference type="Proteomes" id="UP000247091"/>
    </source>
</evidence>
<evidence type="ECO:0000313" key="1">
    <source>
        <dbReference type="EMBL" id="AGE54057.1"/>
    </source>
</evidence>
<dbReference type="Proteomes" id="UP000247091">
    <property type="component" value="Segment"/>
</dbReference>
<proteinExistence type="predicted"/>
<name>M1HQF2_PBCVI</name>
<gene>
    <name evidence="1" type="primary">IL-3A_736L</name>
    <name evidence="1" type="ORF">PBCVIL3A_736L</name>
</gene>
<dbReference type="EMBL" id="JX997169">
    <property type="protein sequence ID" value="AGE54057.1"/>
    <property type="molecule type" value="Genomic_DNA"/>
</dbReference>
<sequence length="154" mass="17206">MFVVTQVGDNKNMAGIPHSHAVRNINGSAVFGFRQLPTAAKVAIALDHHIRHTPGIVFTEEFIEPISNLSKGQNVRLSMPTSYISKNRPLELVSIARVQEEELINYAAAMQISVIVLGEKEQEIYVEDILSPARSIEFSAGYLDYIYNEKEYSP</sequence>
<organism evidence="1 2">
    <name type="scientific">Paramecium bursaria Chlorella virus IL3A</name>
    <name type="common">PBCV-IL3A</name>
    <dbReference type="NCBI Taxonomy" id="46019"/>
    <lineage>
        <taxon>Viruses</taxon>
        <taxon>Varidnaviria</taxon>
        <taxon>Bamfordvirae</taxon>
        <taxon>Nucleocytoviricota</taxon>
        <taxon>Megaviricetes</taxon>
        <taxon>Algavirales</taxon>
        <taxon>Phycodnaviridae</taxon>
        <taxon>Chlorovirus</taxon>
        <taxon>Chlorovirus illinoense</taxon>
    </lineage>
</organism>
<accession>M1HQF2</accession>
<protein>
    <submittedName>
        <fullName evidence="1">Uncharacterized protein</fullName>
    </submittedName>
</protein>